<dbReference type="EMBL" id="MDYN01000003">
    <property type="protein sequence ID" value="OQD88786.1"/>
    <property type="molecule type" value="Genomic_DNA"/>
</dbReference>
<name>A0A1V6QIS8_9EURO</name>
<dbReference type="InterPro" id="IPR007612">
    <property type="entry name" value="LOR"/>
</dbReference>
<keyword evidence="3" id="KW-1185">Reference proteome</keyword>
<dbReference type="SUPFAM" id="SSF54518">
    <property type="entry name" value="Tubby C-terminal domain-like"/>
    <property type="match status" value="1"/>
</dbReference>
<organism evidence="2 3">
    <name type="scientific">Penicillium antarcticum</name>
    <dbReference type="NCBI Taxonomy" id="416450"/>
    <lineage>
        <taxon>Eukaryota</taxon>
        <taxon>Fungi</taxon>
        <taxon>Dikarya</taxon>
        <taxon>Ascomycota</taxon>
        <taxon>Pezizomycotina</taxon>
        <taxon>Eurotiomycetes</taxon>
        <taxon>Eurotiomycetidae</taxon>
        <taxon>Eurotiales</taxon>
        <taxon>Aspergillaceae</taxon>
        <taxon>Penicillium</taxon>
    </lineage>
</organism>
<evidence type="ECO:0000256" key="1">
    <source>
        <dbReference type="ARBA" id="ARBA00005437"/>
    </source>
</evidence>
<comment type="caution">
    <text evidence="2">The sequence shown here is derived from an EMBL/GenBank/DDBJ whole genome shotgun (WGS) entry which is preliminary data.</text>
</comment>
<sequence>MDAQLQAPPAPVFLSEGYTTEQESVMWVRVHDQHLQNIDIINNDGERLFSVEGPGGYSSMTLRRPLKDASGQPVFDLRRKLGWHAEDPDGNKIAEIAHKKFFTSKHTAVDAKILGSGAVVEMRPRDAMGLTNYFNIGNSTIAEISFHLNNIKERFVRDRDISVFRVRVAEGVDLGLVTLMALIRVEMAHVWR</sequence>
<dbReference type="AlphaFoldDB" id="A0A1V6QIS8"/>
<protein>
    <submittedName>
        <fullName evidence="2">Uncharacterized protein</fullName>
    </submittedName>
</protein>
<dbReference type="Proteomes" id="UP000191672">
    <property type="component" value="Unassembled WGS sequence"/>
</dbReference>
<proteinExistence type="inferred from homology"/>
<dbReference type="STRING" id="416450.A0A1V6QIS8"/>
<dbReference type="OrthoDB" id="97518at2759"/>
<comment type="similarity">
    <text evidence="1">Belongs to the LOR family.</text>
</comment>
<dbReference type="InterPro" id="IPR025659">
    <property type="entry name" value="Tubby-like_C"/>
</dbReference>
<dbReference type="Gene3D" id="2.40.160.200">
    <property type="entry name" value="LURP1-related"/>
    <property type="match status" value="1"/>
</dbReference>
<reference evidence="3" key="1">
    <citation type="journal article" date="2017" name="Nat. Microbiol.">
        <title>Global analysis of biosynthetic gene clusters reveals vast potential of secondary metabolite production in Penicillium species.</title>
        <authorList>
            <person name="Nielsen J.C."/>
            <person name="Grijseels S."/>
            <person name="Prigent S."/>
            <person name="Ji B."/>
            <person name="Dainat J."/>
            <person name="Nielsen K.F."/>
            <person name="Frisvad J.C."/>
            <person name="Workman M."/>
            <person name="Nielsen J."/>
        </authorList>
    </citation>
    <scope>NUCLEOTIDE SEQUENCE [LARGE SCALE GENOMIC DNA]</scope>
    <source>
        <strain evidence="3">IBT 31811</strain>
    </source>
</reference>
<gene>
    <name evidence="2" type="ORF">PENANT_c003G08551</name>
</gene>
<dbReference type="Pfam" id="PF04525">
    <property type="entry name" value="LOR"/>
    <property type="match status" value="1"/>
</dbReference>
<evidence type="ECO:0000313" key="2">
    <source>
        <dbReference type="EMBL" id="OQD88786.1"/>
    </source>
</evidence>
<evidence type="ECO:0000313" key="3">
    <source>
        <dbReference type="Proteomes" id="UP000191672"/>
    </source>
</evidence>
<dbReference type="InterPro" id="IPR038595">
    <property type="entry name" value="LOR_sf"/>
</dbReference>
<accession>A0A1V6QIS8</accession>